<evidence type="ECO:0000256" key="1">
    <source>
        <dbReference type="ARBA" id="ARBA00001526"/>
    </source>
</evidence>
<evidence type="ECO:0000256" key="5">
    <source>
        <dbReference type="ARBA" id="ARBA00022801"/>
    </source>
</evidence>
<accession>A0ABR8H2P5</accession>
<evidence type="ECO:0000259" key="7">
    <source>
        <dbReference type="Pfam" id="PF00905"/>
    </source>
</evidence>
<comment type="caution">
    <text evidence="8">The sequence shown here is derived from an EMBL/GenBank/DDBJ whole genome shotgun (WGS) entry which is preliminary data.</text>
</comment>
<dbReference type="EMBL" id="JACJTC010000001">
    <property type="protein sequence ID" value="MBD2609809.1"/>
    <property type="molecule type" value="Genomic_DNA"/>
</dbReference>
<evidence type="ECO:0000313" key="8">
    <source>
        <dbReference type="EMBL" id="MBD2609809.1"/>
    </source>
</evidence>
<evidence type="ECO:0000256" key="2">
    <source>
        <dbReference type="ARBA" id="ARBA00007898"/>
    </source>
</evidence>
<sequence>MNFGRMYVQAQPTANPSESPAMLTVKTSNFKRHFQEFGREGSILIYDSNNKRTYEYNSQRNVTAVPPASTFKIFNSLVALETGVIRDDVAVLTWDGIVREIDAWNRDTNLRQAFKDSTVWFYQVLARRIGYEKMQQFINKVGYGNRQIGTTADIDRFWLQGPLQITPQQQIKFLQQLYQSDLPFSQRTINLVKDIMIREQTPNYTLRGKTGWLTISKPNIGWFVGYLEQNKNVYYFATTLDMYKPEDAPVRIEITRRSLKDLGLMTN</sequence>
<proteinExistence type="inferred from homology"/>
<dbReference type="SUPFAM" id="SSF56601">
    <property type="entry name" value="beta-lactamase/transpeptidase-like"/>
    <property type="match status" value="1"/>
</dbReference>
<dbReference type="NCBIfam" id="NF012161">
    <property type="entry name" value="bla_class_D_main"/>
    <property type="match status" value="1"/>
</dbReference>
<keyword evidence="5" id="KW-0378">Hydrolase</keyword>
<evidence type="ECO:0000256" key="3">
    <source>
        <dbReference type="ARBA" id="ARBA00012865"/>
    </source>
</evidence>
<dbReference type="PANTHER" id="PTHR30627">
    <property type="entry name" value="PEPTIDOGLYCAN D,D-TRANSPEPTIDASE"/>
    <property type="match status" value="1"/>
</dbReference>
<comment type="catalytic activity">
    <reaction evidence="1">
        <text>a beta-lactam + H2O = a substituted beta-amino acid</text>
        <dbReference type="Rhea" id="RHEA:20401"/>
        <dbReference type="ChEBI" id="CHEBI:15377"/>
        <dbReference type="ChEBI" id="CHEBI:35627"/>
        <dbReference type="ChEBI" id="CHEBI:140347"/>
        <dbReference type="EC" id="3.5.2.6"/>
    </reaction>
</comment>
<dbReference type="PANTHER" id="PTHR30627:SF6">
    <property type="entry name" value="BETA-LACTAMASE YBXI-RELATED"/>
    <property type="match status" value="1"/>
</dbReference>
<dbReference type="Gene3D" id="3.40.710.10">
    <property type="entry name" value="DD-peptidase/beta-lactamase superfamily"/>
    <property type="match status" value="1"/>
</dbReference>
<keyword evidence="9" id="KW-1185">Reference proteome</keyword>
<dbReference type="InterPro" id="IPR001460">
    <property type="entry name" value="PCN-bd_Tpept"/>
</dbReference>
<reference evidence="8 9" key="1">
    <citation type="journal article" date="2020" name="ISME J.">
        <title>Comparative genomics reveals insights into cyanobacterial evolution and habitat adaptation.</title>
        <authorList>
            <person name="Chen M.Y."/>
            <person name="Teng W.K."/>
            <person name="Zhao L."/>
            <person name="Hu C.X."/>
            <person name="Zhou Y.K."/>
            <person name="Han B.P."/>
            <person name="Song L.R."/>
            <person name="Shu W.S."/>
        </authorList>
    </citation>
    <scope>NUCLEOTIDE SEQUENCE [LARGE SCALE GENOMIC DNA]</scope>
    <source>
        <strain evidence="8 9">FACHB-252</strain>
    </source>
</reference>
<gene>
    <name evidence="8" type="primary">blaOXA</name>
    <name evidence="8" type="ORF">H6G94_00725</name>
</gene>
<name>A0ABR8H2P5_NOSPU</name>
<comment type="similarity">
    <text evidence="2">Belongs to the class-D beta-lactamase family.</text>
</comment>
<organism evidence="8 9">
    <name type="scientific">Nostoc punctiforme FACHB-252</name>
    <dbReference type="NCBI Taxonomy" id="1357509"/>
    <lineage>
        <taxon>Bacteria</taxon>
        <taxon>Bacillati</taxon>
        <taxon>Cyanobacteriota</taxon>
        <taxon>Cyanophyceae</taxon>
        <taxon>Nostocales</taxon>
        <taxon>Nostocaceae</taxon>
        <taxon>Nostoc</taxon>
    </lineage>
</organism>
<dbReference type="EC" id="3.5.2.6" evidence="3"/>
<protein>
    <recommendedName>
        <fullName evidence="3">beta-lactamase</fullName>
        <ecNumber evidence="3">3.5.2.6</ecNumber>
    </recommendedName>
</protein>
<dbReference type="InterPro" id="IPR050515">
    <property type="entry name" value="Beta-lactam/transpept"/>
</dbReference>
<dbReference type="InterPro" id="IPR012338">
    <property type="entry name" value="Beta-lactam/transpept-like"/>
</dbReference>
<dbReference type="Pfam" id="PF00905">
    <property type="entry name" value="Transpeptidase"/>
    <property type="match status" value="1"/>
</dbReference>
<keyword evidence="6" id="KW-0046">Antibiotic resistance</keyword>
<dbReference type="Proteomes" id="UP000606396">
    <property type="component" value="Unassembled WGS sequence"/>
</dbReference>
<feature type="domain" description="Penicillin-binding protein transpeptidase" evidence="7">
    <location>
        <begin position="45"/>
        <end position="257"/>
    </location>
</feature>
<evidence type="ECO:0000313" key="9">
    <source>
        <dbReference type="Proteomes" id="UP000606396"/>
    </source>
</evidence>
<evidence type="ECO:0000256" key="4">
    <source>
        <dbReference type="ARBA" id="ARBA00022729"/>
    </source>
</evidence>
<keyword evidence="4" id="KW-0732">Signal</keyword>
<evidence type="ECO:0000256" key="6">
    <source>
        <dbReference type="ARBA" id="ARBA00023251"/>
    </source>
</evidence>